<evidence type="ECO:0000256" key="1">
    <source>
        <dbReference type="SAM" id="MobiDB-lite"/>
    </source>
</evidence>
<feature type="region of interest" description="Disordered" evidence="1">
    <location>
        <begin position="16"/>
        <end position="88"/>
    </location>
</feature>
<name>A0ABW2TMN6_9PSEU</name>
<dbReference type="EMBL" id="JBHTEY010000004">
    <property type="protein sequence ID" value="MFC7614414.1"/>
    <property type="molecule type" value="Genomic_DNA"/>
</dbReference>
<accession>A0ABW2TMN6</accession>
<keyword evidence="3" id="KW-1185">Reference proteome</keyword>
<feature type="compositionally biased region" description="Low complexity" evidence="1">
    <location>
        <begin position="36"/>
        <end position="54"/>
    </location>
</feature>
<dbReference type="Proteomes" id="UP001596512">
    <property type="component" value="Unassembled WGS sequence"/>
</dbReference>
<evidence type="ECO:0000313" key="3">
    <source>
        <dbReference type="Proteomes" id="UP001596512"/>
    </source>
</evidence>
<feature type="compositionally biased region" description="Polar residues" evidence="1">
    <location>
        <begin position="76"/>
        <end position="88"/>
    </location>
</feature>
<proteinExistence type="predicted"/>
<reference evidence="3" key="1">
    <citation type="journal article" date="2019" name="Int. J. Syst. Evol. Microbiol.">
        <title>The Global Catalogue of Microorganisms (GCM) 10K type strain sequencing project: providing services to taxonomists for standard genome sequencing and annotation.</title>
        <authorList>
            <consortium name="The Broad Institute Genomics Platform"/>
            <consortium name="The Broad Institute Genome Sequencing Center for Infectious Disease"/>
            <person name="Wu L."/>
            <person name="Ma J."/>
        </authorList>
    </citation>
    <scope>NUCLEOTIDE SEQUENCE [LARGE SCALE GENOMIC DNA]</scope>
    <source>
        <strain evidence="3">JCM 17695</strain>
    </source>
</reference>
<evidence type="ECO:0000313" key="2">
    <source>
        <dbReference type="EMBL" id="MFC7614414.1"/>
    </source>
</evidence>
<gene>
    <name evidence="2" type="ORF">ACFQV2_13665</name>
</gene>
<comment type="caution">
    <text evidence="2">The sequence shown here is derived from an EMBL/GenBank/DDBJ whole genome shotgun (WGS) entry which is preliminary data.</text>
</comment>
<dbReference type="PROSITE" id="PS51257">
    <property type="entry name" value="PROKAR_LIPOPROTEIN"/>
    <property type="match status" value="1"/>
</dbReference>
<organism evidence="2 3">
    <name type="scientific">Actinokineospora soli</name>
    <dbReference type="NCBI Taxonomy" id="1048753"/>
    <lineage>
        <taxon>Bacteria</taxon>
        <taxon>Bacillati</taxon>
        <taxon>Actinomycetota</taxon>
        <taxon>Actinomycetes</taxon>
        <taxon>Pseudonocardiales</taxon>
        <taxon>Pseudonocardiaceae</taxon>
        <taxon>Actinokineospora</taxon>
    </lineage>
</organism>
<sequence length="88" mass="9264">MRRTLGVVALLLVACAPTGGREPFPTDDRASTYGQARPTTPRSSTSPTSSGSRAGRARSARRAPMVWCGHSIRTPPVSTGWPSARSPS</sequence>
<protein>
    <submittedName>
        <fullName evidence="2">Uncharacterized protein</fullName>
    </submittedName>
</protein>